<dbReference type="Proteomes" id="UP000192277">
    <property type="component" value="Unassembled WGS sequence"/>
</dbReference>
<keyword evidence="2" id="KW-1185">Reference proteome</keyword>
<evidence type="ECO:0000313" key="1">
    <source>
        <dbReference type="EMBL" id="OQP40162.1"/>
    </source>
</evidence>
<gene>
    <name evidence="1" type="ORF">A4D02_14620</name>
</gene>
<dbReference type="RefSeq" id="WP_014217954.1">
    <property type="nucleotide sequence ID" value="NZ_LWBO01000077.1"/>
</dbReference>
<dbReference type="EMBL" id="LWBO01000077">
    <property type="protein sequence ID" value="OQP40162.1"/>
    <property type="molecule type" value="Genomic_DNA"/>
</dbReference>
<comment type="caution">
    <text evidence="1">The sequence shown here is derived from an EMBL/GenBank/DDBJ whole genome shotgun (WGS) entry which is preliminary data.</text>
</comment>
<reference evidence="1 2" key="1">
    <citation type="submission" date="2016-04" db="EMBL/GenBank/DDBJ databases">
        <authorList>
            <person name="Chen L."/>
            <person name="Zhuang W."/>
            <person name="Wang G."/>
        </authorList>
    </citation>
    <scope>NUCLEOTIDE SEQUENCE [LARGE SCALE GENOMIC DNA]</scope>
    <source>
        <strain evidence="2">GR20</strain>
    </source>
</reference>
<evidence type="ECO:0000313" key="2">
    <source>
        <dbReference type="Proteomes" id="UP000192277"/>
    </source>
</evidence>
<sequence length="188" mass="21647">MCTHTPEPRYVNKTIPPGFVREVPDEYSYKYINEDANSLQLDSLEAGYDSLQIRIWLGHSLARVRHVVILKYKDQDWTGQLVSFSDETGKHHPVKKLRKVSPRSGWRVLIDSLFKLGIVTLPHDTAITGYSCEGGTDGISYDFEIATSTGYRFYRYDNPAKCDNFWQPGNVLQIASLLENEFDFKYTR</sequence>
<organism evidence="1 2">
    <name type="scientific">Niastella koreensis</name>
    <dbReference type="NCBI Taxonomy" id="354356"/>
    <lineage>
        <taxon>Bacteria</taxon>
        <taxon>Pseudomonadati</taxon>
        <taxon>Bacteroidota</taxon>
        <taxon>Chitinophagia</taxon>
        <taxon>Chitinophagales</taxon>
        <taxon>Chitinophagaceae</taxon>
        <taxon>Niastella</taxon>
    </lineage>
</organism>
<proteinExistence type="predicted"/>
<accession>A0ABX3NRN7</accession>
<name>A0ABX3NRN7_9BACT</name>
<protein>
    <submittedName>
        <fullName evidence="1">Uncharacterized protein</fullName>
    </submittedName>
</protein>